<name>A0ABS0R6V7_9ACTN</name>
<evidence type="ECO:0000313" key="4">
    <source>
        <dbReference type="Proteomes" id="UP000638849"/>
    </source>
</evidence>
<accession>A0ABS0R6V7</accession>
<evidence type="ECO:0000256" key="1">
    <source>
        <dbReference type="SAM" id="MobiDB-lite"/>
    </source>
</evidence>
<feature type="compositionally biased region" description="Low complexity" evidence="1">
    <location>
        <begin position="235"/>
        <end position="247"/>
    </location>
</feature>
<feature type="region of interest" description="Disordered" evidence="1">
    <location>
        <begin position="195"/>
        <end position="247"/>
    </location>
</feature>
<feature type="region of interest" description="Disordered" evidence="1">
    <location>
        <begin position="60"/>
        <end position="79"/>
    </location>
</feature>
<organism evidence="3 4">
    <name type="scientific">Streptomyces javensis</name>
    <dbReference type="NCBI Taxonomy" id="114698"/>
    <lineage>
        <taxon>Bacteria</taxon>
        <taxon>Bacillati</taxon>
        <taxon>Actinomycetota</taxon>
        <taxon>Actinomycetes</taxon>
        <taxon>Kitasatosporales</taxon>
        <taxon>Streptomycetaceae</taxon>
        <taxon>Streptomyces</taxon>
        <taxon>Streptomyces violaceusniger group</taxon>
    </lineage>
</organism>
<dbReference type="Proteomes" id="UP000638849">
    <property type="component" value="Unassembled WGS sequence"/>
</dbReference>
<comment type="caution">
    <text evidence="3">The sequence shown here is derived from an EMBL/GenBank/DDBJ whole genome shotgun (WGS) entry which is preliminary data.</text>
</comment>
<dbReference type="PROSITE" id="PS51257">
    <property type="entry name" value="PROKAR_LIPOPROTEIN"/>
    <property type="match status" value="1"/>
</dbReference>
<feature type="chain" id="PRO_5046856693" description="Lipoprotein" evidence="2">
    <location>
        <begin position="23"/>
        <end position="247"/>
    </location>
</feature>
<protein>
    <recommendedName>
        <fullName evidence="5">Lipoprotein</fullName>
    </recommendedName>
</protein>
<keyword evidence="2" id="KW-0732">Signal</keyword>
<feature type="signal peptide" evidence="2">
    <location>
        <begin position="1"/>
        <end position="22"/>
    </location>
</feature>
<keyword evidence="4" id="KW-1185">Reference proteome</keyword>
<reference evidence="3 4" key="1">
    <citation type="submission" date="2020-12" db="EMBL/GenBank/DDBJ databases">
        <authorList>
            <person name="Kusuma A.B."/>
            <person name="Nouioui I."/>
            <person name="Goodfellow M."/>
        </authorList>
    </citation>
    <scope>NUCLEOTIDE SEQUENCE [LARGE SCALE GENOMIC DNA]</scope>
    <source>
        <strain evidence="3 4">DSM 41764</strain>
    </source>
</reference>
<dbReference type="RefSeq" id="WP_198275723.1">
    <property type="nucleotide sequence ID" value="NZ_BAAAIF010000030.1"/>
</dbReference>
<evidence type="ECO:0008006" key="5">
    <source>
        <dbReference type="Google" id="ProtNLM"/>
    </source>
</evidence>
<gene>
    <name evidence="3" type="ORF">JBF12_05595</name>
</gene>
<proteinExistence type="predicted"/>
<evidence type="ECO:0000256" key="2">
    <source>
        <dbReference type="SAM" id="SignalP"/>
    </source>
</evidence>
<sequence length="247" mass="25651">MPRNVRPPLGRLAVLTCTSVLAATGCGGDGSGTPKPTAGAGLISVSRACGGLFDETIAKEAREPKGPSEVHPVRTPSTGQVAEALREESARRSTPEDLCTLTDKAGGEELLAITVAWTPQSPPAGRSVRYTATVGPEDAGRLLACDIGSGGATASGGDRSLEFAMRDHFTVSDHSHAKLLIASAKKITARLDCREAPAYPDPEDVAPPPDPGLASPVRDPGRAWHSRDSHDDICTRPTPIGPRTIPA</sequence>
<feature type="compositionally biased region" description="Basic and acidic residues" evidence="1">
    <location>
        <begin position="60"/>
        <end position="72"/>
    </location>
</feature>
<feature type="compositionally biased region" description="Basic and acidic residues" evidence="1">
    <location>
        <begin position="219"/>
        <end position="234"/>
    </location>
</feature>
<dbReference type="EMBL" id="JAEEAQ010000031">
    <property type="protein sequence ID" value="MBI0312487.1"/>
    <property type="molecule type" value="Genomic_DNA"/>
</dbReference>
<evidence type="ECO:0000313" key="3">
    <source>
        <dbReference type="EMBL" id="MBI0312487.1"/>
    </source>
</evidence>